<dbReference type="EMBL" id="CAJVPZ010014716">
    <property type="protein sequence ID" value="CAG8660134.1"/>
    <property type="molecule type" value="Genomic_DNA"/>
</dbReference>
<evidence type="ECO:0000256" key="2">
    <source>
        <dbReference type="ARBA" id="ARBA00022927"/>
    </source>
</evidence>
<keyword evidence="1" id="KW-0963">Cytoplasm</keyword>
<feature type="domain" description="SecA family profile" evidence="5">
    <location>
        <begin position="1"/>
        <end position="116"/>
    </location>
</feature>
<dbReference type="InterPro" id="IPR014018">
    <property type="entry name" value="SecA_motor_DEAD"/>
</dbReference>
<dbReference type="PROSITE" id="PS51196">
    <property type="entry name" value="SECA_MOTOR_DEAD"/>
    <property type="match status" value="1"/>
</dbReference>
<keyword evidence="7" id="KW-1185">Reference proteome</keyword>
<feature type="non-terminal residue" evidence="6">
    <location>
        <position position="1"/>
    </location>
</feature>
<evidence type="ECO:0000313" key="7">
    <source>
        <dbReference type="Proteomes" id="UP000789396"/>
    </source>
</evidence>
<dbReference type="InterPro" id="IPR000185">
    <property type="entry name" value="SecA"/>
</dbReference>
<evidence type="ECO:0000259" key="4">
    <source>
        <dbReference type="PROSITE" id="PS51194"/>
    </source>
</evidence>
<organism evidence="6 7">
    <name type="scientific">Racocetra fulgida</name>
    <dbReference type="NCBI Taxonomy" id="60492"/>
    <lineage>
        <taxon>Eukaryota</taxon>
        <taxon>Fungi</taxon>
        <taxon>Fungi incertae sedis</taxon>
        <taxon>Mucoromycota</taxon>
        <taxon>Glomeromycotina</taxon>
        <taxon>Glomeromycetes</taxon>
        <taxon>Diversisporales</taxon>
        <taxon>Gigasporaceae</taxon>
        <taxon>Racocetra</taxon>
    </lineage>
</organism>
<dbReference type="PANTHER" id="PTHR30612:SF0">
    <property type="entry name" value="CHLOROPLAST PROTEIN-TRANSPORTING ATPASE"/>
    <property type="match status" value="1"/>
</dbReference>
<gene>
    <name evidence="6" type="ORF">RFULGI_LOCUS8815</name>
</gene>
<keyword evidence="2" id="KW-0813">Transport</keyword>
<dbReference type="AlphaFoldDB" id="A0A9N9E4U9"/>
<name>A0A9N9E4U9_9GLOM</name>
<dbReference type="OrthoDB" id="10067052at2759"/>
<dbReference type="InterPro" id="IPR027417">
    <property type="entry name" value="P-loop_NTPase"/>
</dbReference>
<keyword evidence="2" id="KW-0653">Protein transport</keyword>
<dbReference type="SUPFAM" id="SSF52540">
    <property type="entry name" value="P-loop containing nucleoside triphosphate hydrolases"/>
    <property type="match status" value="1"/>
</dbReference>
<accession>A0A9N9E4U9</accession>
<evidence type="ECO:0000259" key="5">
    <source>
        <dbReference type="PROSITE" id="PS51196"/>
    </source>
</evidence>
<evidence type="ECO:0000256" key="1">
    <source>
        <dbReference type="ARBA" id="ARBA00022490"/>
    </source>
</evidence>
<proteinExistence type="predicted"/>
<evidence type="ECO:0000256" key="3">
    <source>
        <dbReference type="ARBA" id="ARBA00023010"/>
    </source>
</evidence>
<protein>
    <submittedName>
        <fullName evidence="6">10442_t:CDS:1</fullName>
    </submittedName>
</protein>
<dbReference type="GO" id="GO:0006605">
    <property type="term" value="P:protein targeting"/>
    <property type="evidence" value="ECO:0007669"/>
    <property type="project" value="InterPro"/>
</dbReference>
<feature type="domain" description="Helicase C-terminal" evidence="4">
    <location>
        <begin position="1"/>
        <end position="115"/>
    </location>
</feature>
<reference evidence="6" key="1">
    <citation type="submission" date="2021-06" db="EMBL/GenBank/DDBJ databases">
        <authorList>
            <person name="Kallberg Y."/>
            <person name="Tangrot J."/>
            <person name="Rosling A."/>
        </authorList>
    </citation>
    <scope>NUCLEOTIDE SEQUENCE</scope>
    <source>
        <strain evidence="6">IN212</strain>
    </source>
</reference>
<dbReference type="GO" id="GO:0005524">
    <property type="term" value="F:ATP binding"/>
    <property type="evidence" value="ECO:0007669"/>
    <property type="project" value="InterPro"/>
</dbReference>
<dbReference type="PANTHER" id="PTHR30612">
    <property type="entry name" value="SECA INNER MEMBRANE COMPONENT OF SEC PROTEIN SECRETION SYSTEM"/>
    <property type="match status" value="1"/>
</dbReference>
<dbReference type="InterPro" id="IPR001650">
    <property type="entry name" value="Helicase_C-like"/>
</dbReference>
<keyword evidence="3" id="KW-0811">Translocation</keyword>
<dbReference type="Proteomes" id="UP000789396">
    <property type="component" value="Unassembled WGS sequence"/>
</dbReference>
<dbReference type="PROSITE" id="PS51194">
    <property type="entry name" value="HELICASE_CTER"/>
    <property type="match status" value="1"/>
</dbReference>
<sequence>NDNDKHLAIKENVNSGDVIIATNLAGRGTDIKTSASVEKNGGLHVIVTFLPLNSRIEEQAFGRTARQGAKGTAQLMIDRMDTEKKIKYETRLYEMEEVKLRDILFEIYLEINNNLRKVEEEKIKEMSIFEKLAKKDIYELKLLQVEERWGMKLKLFEKTLAYNSGAKEKLKR</sequence>
<dbReference type="Gene3D" id="3.40.50.300">
    <property type="entry name" value="P-loop containing nucleotide triphosphate hydrolases"/>
    <property type="match status" value="1"/>
</dbReference>
<evidence type="ECO:0000313" key="6">
    <source>
        <dbReference type="EMBL" id="CAG8660134.1"/>
    </source>
</evidence>
<comment type="caution">
    <text evidence="6">The sequence shown here is derived from an EMBL/GenBank/DDBJ whole genome shotgun (WGS) entry which is preliminary data.</text>
</comment>
<dbReference type="GO" id="GO:0006886">
    <property type="term" value="P:intracellular protein transport"/>
    <property type="evidence" value="ECO:0007669"/>
    <property type="project" value="InterPro"/>
</dbReference>